<accession>A0A060HPM0</accession>
<evidence type="ECO:0000313" key="2">
    <source>
        <dbReference type="EMBL" id="AIC15157.1"/>
    </source>
</evidence>
<dbReference type="Gene3D" id="3.30.565.10">
    <property type="entry name" value="Histidine kinase-like ATPase, C-terminal domain"/>
    <property type="match status" value="1"/>
</dbReference>
<proteinExistence type="predicted"/>
<dbReference type="SUPFAM" id="SSF55874">
    <property type="entry name" value="ATPase domain of HSP90 chaperone/DNA topoisomerase II/histidine kinase"/>
    <property type="match status" value="1"/>
</dbReference>
<feature type="compositionally biased region" description="Basic and acidic residues" evidence="1">
    <location>
        <begin position="475"/>
        <end position="493"/>
    </location>
</feature>
<dbReference type="KEGG" id="nvn:NVIE_009320"/>
<name>A0A060HPM0_9ARCH</name>
<reference evidence="2 3" key="1">
    <citation type="journal article" date="2014" name="Int. J. Syst. Evol. Microbiol.">
        <title>Nitrososphaera viennensis gen. nov., sp. nov., an aerobic and mesophilic, ammonia-oxidizing archaeon from soil and a member of the archaeal phylum Thaumarchaeota.</title>
        <authorList>
            <person name="Stieglmeier M."/>
            <person name="Klingl A."/>
            <person name="Alves R.J."/>
            <person name="Rittmann S.K."/>
            <person name="Melcher M."/>
            <person name="Leisch N."/>
            <person name="Schleper C."/>
        </authorList>
    </citation>
    <scope>NUCLEOTIDE SEQUENCE [LARGE SCALE GENOMIC DNA]</scope>
    <source>
        <strain evidence="2">EN76</strain>
    </source>
</reference>
<dbReference type="AlphaFoldDB" id="A0A060HPM0"/>
<dbReference type="EMBL" id="CP007536">
    <property type="protein sequence ID" value="AIC15157.1"/>
    <property type="molecule type" value="Genomic_DNA"/>
</dbReference>
<evidence type="ECO:0000313" key="3">
    <source>
        <dbReference type="Proteomes" id="UP000027093"/>
    </source>
</evidence>
<organism evidence="2 3">
    <name type="scientific">Nitrososphaera viennensis EN76</name>
    <dbReference type="NCBI Taxonomy" id="926571"/>
    <lineage>
        <taxon>Archaea</taxon>
        <taxon>Nitrososphaerota</taxon>
        <taxon>Nitrososphaeria</taxon>
        <taxon>Nitrososphaerales</taxon>
        <taxon>Nitrososphaeraceae</taxon>
        <taxon>Nitrososphaera</taxon>
    </lineage>
</organism>
<dbReference type="STRING" id="926571.NVIE_009320"/>
<sequence>MNEQATLRALKSLLVARTRSDVIDILDRLYSSNNKGDSVRWRTLGDRETNFATVHLTANPEVSLVERITNGIDATFERLAEERPELKNIRSPRVFSEKALGFKGGVIADTIKRRKKTAAMESGVDVILWDGDTDETPTIDIIDRGIGLRKDEIPNTILSLNQSNKITKWYLMGRFGQGGSTTFAFSEFTILVSRKFDDSNKMSFTVIKFQPPARDEKDGKYVYLVNSEDNLPLTVTNPDKSLDIDFNTIVRHIDYKIGKQNLLTLYGKLQYYLFDPVLPFKIVNQQAGAYQERLRRIYGSRDRLNRSDLIERRDEIQVPSTEIDYGTIILRYWLFKRQTDVAQKMTFVDPDYPIVVTYYGQSHSVLPRRFLNECQLPYLQKDLVVQIDCDLVNDVGRRALFPSTRESITSEGSAIIKKTIVEILSNSRELKELNRQREEDFLSEGFSKEKDEMRRNLAEMINRILPGRIGVKGGNKGEGDKKPASPETEREPPIEEQIVEEYVSLKDFPTFIKIMNKADPLVFRPNQSTRIEILSDAPNNFLARNNAYFSLAEETQKFVKISYFQKDFRNGRIFIVTRLVEGAPLFTKFPFNIQLNAINESAEKVSLSDSRNSVIEEPLLKKEKPSNIQTDAPYIEVVDRNHEYYISNKWTEKNVADVQKSPDKVVIYVSVENEWYIGALRRSKYQEATKRIIQNRYVLLIAFYAYLQDDFIEKLPTDSDKQYYEKISDGQLEIAARTILTGLTSEKAFEIEKD</sequence>
<keyword evidence="3" id="KW-1185">Reference proteome</keyword>
<dbReference type="HOGENOM" id="CLU_396710_0_0_2"/>
<dbReference type="InterPro" id="IPR036890">
    <property type="entry name" value="HATPase_C_sf"/>
</dbReference>
<evidence type="ECO:0000256" key="1">
    <source>
        <dbReference type="SAM" id="MobiDB-lite"/>
    </source>
</evidence>
<feature type="region of interest" description="Disordered" evidence="1">
    <location>
        <begin position="468"/>
        <end position="494"/>
    </location>
</feature>
<dbReference type="Proteomes" id="UP000027093">
    <property type="component" value="Chromosome"/>
</dbReference>
<dbReference type="RefSeq" id="WP_144239497.1">
    <property type="nucleotide sequence ID" value="NZ_CP007536.1"/>
</dbReference>
<protein>
    <submittedName>
        <fullName evidence="2">Uncharacterized protein</fullName>
    </submittedName>
</protein>
<dbReference type="OrthoDB" id="350298at2157"/>
<dbReference type="GeneID" id="74946201"/>
<gene>
    <name evidence="2" type="ORF">NVIE_009320</name>
</gene>